<proteinExistence type="inferred from homology"/>
<evidence type="ECO:0000256" key="6">
    <source>
        <dbReference type="ARBA" id="ARBA00043952"/>
    </source>
</evidence>
<dbReference type="GO" id="GO:0005737">
    <property type="term" value="C:cytoplasm"/>
    <property type="evidence" value="ECO:0007669"/>
    <property type="project" value="TreeGrafter"/>
</dbReference>
<evidence type="ECO:0000256" key="1">
    <source>
        <dbReference type="ARBA" id="ARBA00002823"/>
    </source>
</evidence>
<comment type="pathway">
    <text evidence="6">Protein modification.</text>
</comment>
<dbReference type="PANTHER" id="PTHR11703:SF0">
    <property type="entry name" value="DEOXYHYPUSINE SYNTHASE"/>
    <property type="match status" value="1"/>
</dbReference>
<dbReference type="Gene3D" id="3.40.910.10">
    <property type="entry name" value="Deoxyhypusine synthase"/>
    <property type="match status" value="1"/>
</dbReference>
<dbReference type="AlphaFoldDB" id="A0A1J5THC3"/>
<dbReference type="EMBL" id="MIYU01000001">
    <property type="protein sequence ID" value="OIR20354.1"/>
    <property type="molecule type" value="Genomic_DNA"/>
</dbReference>
<dbReference type="SUPFAM" id="SSF52467">
    <property type="entry name" value="DHS-like NAD/FAD-binding domain"/>
    <property type="match status" value="1"/>
</dbReference>
<keyword evidence="3" id="KW-0808">Transferase</keyword>
<protein>
    <recommendedName>
        <fullName evidence="5">Probable deoxyhypusine synthase</fullName>
    </recommendedName>
</protein>
<dbReference type="InterPro" id="IPR029035">
    <property type="entry name" value="DHS-like_NAD/FAD-binding_dom"/>
</dbReference>
<dbReference type="FunFam" id="3.40.910.10:FF:000010">
    <property type="entry name" value="Deoxyhypusine synthase"/>
    <property type="match status" value="1"/>
</dbReference>
<comment type="similarity">
    <text evidence="2">Belongs to the deoxyhypusine synthase family.</text>
</comment>
<dbReference type="InterPro" id="IPR002773">
    <property type="entry name" value="Deoxyhypusine_synthase"/>
</dbReference>
<gene>
    <name evidence="7" type="ORF">BEU04_00685</name>
</gene>
<organism evidence="7 8">
    <name type="scientific">Marine Group III euryarchaeote CG-Bathy1</name>
    <dbReference type="NCBI Taxonomy" id="1889001"/>
    <lineage>
        <taxon>Archaea</taxon>
        <taxon>Methanobacteriati</taxon>
        <taxon>Thermoplasmatota</taxon>
        <taxon>Thermoplasmata</taxon>
        <taxon>Candidatus Thermoprofundales</taxon>
    </lineage>
</organism>
<evidence type="ECO:0000313" key="8">
    <source>
        <dbReference type="Proteomes" id="UP000183815"/>
    </source>
</evidence>
<accession>A0A1J5THC3</accession>
<evidence type="ECO:0000256" key="2">
    <source>
        <dbReference type="ARBA" id="ARBA00009892"/>
    </source>
</evidence>
<evidence type="ECO:0000313" key="7">
    <source>
        <dbReference type="EMBL" id="OIR20354.1"/>
    </source>
</evidence>
<dbReference type="PANTHER" id="PTHR11703">
    <property type="entry name" value="DEOXYHYPUSINE SYNTHASE"/>
    <property type="match status" value="1"/>
</dbReference>
<evidence type="ECO:0000256" key="4">
    <source>
        <dbReference type="ARBA" id="ARBA00023027"/>
    </source>
</evidence>
<keyword evidence="4" id="KW-0520">NAD</keyword>
<evidence type="ECO:0000256" key="3">
    <source>
        <dbReference type="ARBA" id="ARBA00022679"/>
    </source>
</evidence>
<evidence type="ECO:0000256" key="5">
    <source>
        <dbReference type="ARBA" id="ARBA00039467"/>
    </source>
</evidence>
<reference evidence="7 8" key="1">
    <citation type="submission" date="2016-08" db="EMBL/GenBank/DDBJ databases">
        <title>New Insights into Marine Group III Euryarchaeota, from dark to light.</title>
        <authorList>
            <person name="Haro-Moreno J.M."/>
            <person name="Rodriguez-Valera F."/>
            <person name="Lopez-Garcia P."/>
            <person name="Moreira D."/>
            <person name="Martin-Cuadrado A.B."/>
        </authorList>
    </citation>
    <scope>NUCLEOTIDE SEQUENCE [LARGE SCALE GENOMIC DNA]</scope>
    <source>
        <strain evidence="7">CG-Bathy1</strain>
    </source>
</reference>
<dbReference type="InterPro" id="IPR036982">
    <property type="entry name" value="Deoxyhypusine_synthase_sf"/>
</dbReference>
<dbReference type="Proteomes" id="UP000183815">
    <property type="component" value="Unassembled WGS sequence"/>
</dbReference>
<sequence length="310" mass="34711">MNKKPVKDIELNGNSTVSELVDQFAETGGFLSVKINKASKIIKDMNDEKCTKFLSFPANVIATGTRGVIRTMIDHNLVDVVITTCGTLDHDLARLLTDYYHGDFNMNDAELRDKGVNRLGNVLVPDTSYGVPIEKWMQPFLKEIYNEKEKWIPCEIWKEMGIRMSKEERGSQSLLAKCAEKGIPVFVPGLTDGSVGSQLWQFWQDNKNFTLDILQEQHKLSDLIYEAEKTGALMVGGGISKHHTIWWNQYRGGLDYAVQITTAPEWDGSLSGARVKEAVSWGKVKHEAEHVTLEGDATVILPILISSVLK</sequence>
<dbReference type="Pfam" id="PF01916">
    <property type="entry name" value="DS"/>
    <property type="match status" value="1"/>
</dbReference>
<dbReference type="NCBIfam" id="NF002294">
    <property type="entry name" value="PRK01221.1"/>
    <property type="match status" value="1"/>
</dbReference>
<name>A0A1J5THC3_9ARCH</name>
<comment type="function">
    <text evidence="1">Catalyzes the NAD-dependent oxidative cleavage of spermidine and the subsequent transfer of the butylamine moiety of spermidine to the epsilon-amino group of a specific lysine residue of the eIF-5A precursor protein to form the intermediate deoxyhypusine residue.</text>
</comment>
<comment type="caution">
    <text evidence="7">The sequence shown here is derived from an EMBL/GenBank/DDBJ whole genome shotgun (WGS) entry which is preliminary data.</text>
</comment>
<dbReference type="GO" id="GO:0034038">
    <property type="term" value="F:deoxyhypusine synthase activity"/>
    <property type="evidence" value="ECO:0007669"/>
    <property type="project" value="TreeGrafter"/>
</dbReference>